<dbReference type="EMBL" id="CP015363">
    <property type="protein sequence ID" value="ARD84511.1"/>
    <property type="molecule type" value="Genomic_DNA"/>
</dbReference>
<evidence type="ECO:0000256" key="3">
    <source>
        <dbReference type="SAM" id="Phobius"/>
    </source>
</evidence>
<feature type="transmembrane region" description="Helical" evidence="3">
    <location>
        <begin position="335"/>
        <end position="356"/>
    </location>
</feature>
<dbReference type="InterPro" id="IPR001173">
    <property type="entry name" value="Glyco_trans_2-like"/>
</dbReference>
<dbReference type="Proteomes" id="UP000546917">
    <property type="component" value="Unassembled WGS sequence"/>
</dbReference>
<reference evidence="6 8" key="2">
    <citation type="submission" date="2020-05" db="EMBL/GenBank/DDBJ databases">
        <authorList>
            <person name="Zhang R."/>
        </authorList>
    </citation>
    <scope>NUCLEOTIDE SEQUENCE [LARGE SCALE GENOMIC DNA]</scope>
    <source>
        <strain evidence="6 8">DSM 28986</strain>
    </source>
</reference>
<keyword evidence="1 5" id="KW-0328">Glycosyltransferase</keyword>
<evidence type="ECO:0000313" key="6">
    <source>
        <dbReference type="EMBL" id="NOL61168.1"/>
    </source>
</evidence>
<evidence type="ECO:0000256" key="2">
    <source>
        <dbReference type="ARBA" id="ARBA00022679"/>
    </source>
</evidence>
<accession>A0A1V0N338</accession>
<dbReference type="PANTHER" id="PTHR43630">
    <property type="entry name" value="POLY-BETA-1,6-N-ACETYL-D-GLUCOSAMINE SYNTHASE"/>
    <property type="match status" value="1"/>
</dbReference>
<feature type="transmembrane region" description="Helical" evidence="3">
    <location>
        <begin position="6"/>
        <end position="30"/>
    </location>
</feature>
<dbReference type="Proteomes" id="UP000192050">
    <property type="component" value="Chromosome"/>
</dbReference>
<dbReference type="GeneID" id="16025807"/>
<sequence length="405" mass="46923">MDILQGIGLALIAIGLVYVIYQFPIIYFGYKDFTKYDIDFSKLNEAQFSGLKMYKPMVSIIVPAKNEETVIKRTIESILNQTYTNFELFVVVDNSSDNTYKIAKEYESRDKRVNVFNRPDGKSKASALNFCFEKTKGEVIATYDADTMLLPNTLENAVYGMNYFNVDVLQGYNSYINREENIFTRLAVIDEILVKATLIGRTHFNLFVPVAGSNQYFKRKVIESIGGWDDNFLTEDLESSIRISNARYKSAYLGSAKALQETPASYSEYFRQRTRWLRGYHQVFFHSKKRFSKFTDFDALMIVLAPTFSGILFFGWLYISLLNFYNPFVHSMRTYFISLILISLIIYVVALVLVLIKKRQNFIYIPLIYIYLTLNSLIAIYTLFLEITGAKRVWHKVKKTGKTTL</sequence>
<keyword evidence="3" id="KW-0472">Membrane</keyword>
<dbReference type="Gene3D" id="3.90.550.10">
    <property type="entry name" value="Spore Coat Polysaccharide Biosynthesis Protein SpsA, Chain A"/>
    <property type="match status" value="1"/>
</dbReference>
<dbReference type="CDD" id="cd06423">
    <property type="entry name" value="CESA_like"/>
    <property type="match status" value="1"/>
</dbReference>
<gene>
    <name evidence="5" type="ORF">FAD_0600</name>
    <name evidence="6" type="ORF">HLB00_10095</name>
</gene>
<evidence type="ECO:0000313" key="8">
    <source>
        <dbReference type="Proteomes" id="UP000546917"/>
    </source>
</evidence>
<dbReference type="RefSeq" id="WP_009887657.1">
    <property type="nucleotide sequence ID" value="NZ_CP015363.1"/>
</dbReference>
<feature type="domain" description="Glycosyltransferase 2-like" evidence="4">
    <location>
        <begin position="59"/>
        <end position="225"/>
    </location>
</feature>
<organism evidence="5 7">
    <name type="scientific">Ferroplasma acidiphilum</name>
    <dbReference type="NCBI Taxonomy" id="74969"/>
    <lineage>
        <taxon>Archaea</taxon>
        <taxon>Methanobacteriati</taxon>
        <taxon>Thermoplasmatota</taxon>
        <taxon>Thermoplasmata</taxon>
        <taxon>Thermoplasmatales</taxon>
        <taxon>Ferroplasmaceae</taxon>
        <taxon>Ferroplasma</taxon>
    </lineage>
</organism>
<evidence type="ECO:0000259" key="4">
    <source>
        <dbReference type="Pfam" id="PF00535"/>
    </source>
</evidence>
<reference evidence="5 7" key="1">
    <citation type="submission" date="2011-10" db="EMBL/GenBank/DDBJ databases">
        <title>Metabolic and evolutionary patterns in the extreme acidophile Ferroplasma acidiphilum.</title>
        <authorList>
            <person name="Golyshina O.V."/>
            <person name="Kozyavkin S.A."/>
            <person name="Tatusov R.L."/>
            <person name="Slesarev A.I."/>
            <person name="Golyshin P.N."/>
        </authorList>
    </citation>
    <scope>NUCLEOTIDE SEQUENCE [LARGE SCALE GENOMIC DNA]</scope>
    <source>
        <strain evidence="5">Berkeley</strain>
        <strain evidence="7">Y</strain>
    </source>
</reference>
<feature type="transmembrane region" description="Helical" evidence="3">
    <location>
        <begin position="363"/>
        <end position="384"/>
    </location>
</feature>
<dbReference type="OrthoDB" id="43988at2157"/>
<keyword evidence="2 5" id="KW-0808">Transferase</keyword>
<dbReference type="KEGG" id="fai:FAD_0600"/>
<feature type="transmembrane region" description="Helical" evidence="3">
    <location>
        <begin position="297"/>
        <end position="319"/>
    </location>
</feature>
<evidence type="ECO:0000313" key="7">
    <source>
        <dbReference type="Proteomes" id="UP000192050"/>
    </source>
</evidence>
<evidence type="ECO:0000256" key="1">
    <source>
        <dbReference type="ARBA" id="ARBA00022676"/>
    </source>
</evidence>
<keyword evidence="3" id="KW-0812">Transmembrane</keyword>
<dbReference type="GO" id="GO:0016757">
    <property type="term" value="F:glycosyltransferase activity"/>
    <property type="evidence" value="ECO:0007669"/>
    <property type="project" value="UniProtKB-KW"/>
</dbReference>
<dbReference type="EMBL" id="JABGBP010000443">
    <property type="protein sequence ID" value="NOL61168.1"/>
    <property type="molecule type" value="Genomic_DNA"/>
</dbReference>
<proteinExistence type="predicted"/>
<dbReference type="Pfam" id="PF00535">
    <property type="entry name" value="Glycos_transf_2"/>
    <property type="match status" value="1"/>
</dbReference>
<protein>
    <submittedName>
        <fullName evidence="6">Glycosyltransferase family 2 protein</fullName>
    </submittedName>
    <submittedName>
        <fullName evidence="5">N-acetylglucosaminyltransferase</fullName>
    </submittedName>
</protein>
<dbReference type="SUPFAM" id="SSF53448">
    <property type="entry name" value="Nucleotide-diphospho-sugar transferases"/>
    <property type="match status" value="1"/>
</dbReference>
<dbReference type="AlphaFoldDB" id="A0A1V0N338"/>
<dbReference type="PANTHER" id="PTHR43630:SF1">
    <property type="entry name" value="POLY-BETA-1,6-N-ACETYL-D-GLUCOSAMINE SYNTHASE"/>
    <property type="match status" value="1"/>
</dbReference>
<evidence type="ECO:0000313" key="5">
    <source>
        <dbReference type="EMBL" id="ARD84511.1"/>
    </source>
</evidence>
<keyword evidence="3" id="KW-1133">Transmembrane helix</keyword>
<dbReference type="STRING" id="74969.FAD_0600"/>
<name>A0A1V0N338_9ARCH</name>
<dbReference type="InterPro" id="IPR029044">
    <property type="entry name" value="Nucleotide-diphossugar_trans"/>
</dbReference>
<keyword evidence="7" id="KW-1185">Reference proteome</keyword>